<reference evidence="2" key="2">
    <citation type="submission" date="2023-04" db="EMBL/GenBank/DDBJ databases">
        <authorList>
            <person name="Bruccoleri R.E."/>
            <person name="Oakeley E.J."/>
            <person name="Faust A.-M."/>
            <person name="Dessus-Babus S."/>
            <person name="Altorfer M."/>
            <person name="Burckhardt D."/>
            <person name="Oertli M."/>
            <person name="Naumann U."/>
            <person name="Petersen F."/>
            <person name="Wong J."/>
        </authorList>
    </citation>
    <scope>NUCLEOTIDE SEQUENCE</scope>
    <source>
        <strain evidence="2">GSM-AAB239-AS_SAM_17_03QT</strain>
        <tissue evidence="2">Leaf</tissue>
    </source>
</reference>
<evidence type="ECO:0000313" key="3">
    <source>
        <dbReference type="Proteomes" id="UP001140949"/>
    </source>
</evidence>
<feature type="region of interest" description="Disordered" evidence="1">
    <location>
        <begin position="56"/>
        <end position="93"/>
    </location>
</feature>
<protein>
    <submittedName>
        <fullName evidence="2">Skin secretory protein xP2</fullName>
    </submittedName>
</protein>
<feature type="compositionally biased region" description="Low complexity" evidence="1">
    <location>
        <begin position="138"/>
        <end position="149"/>
    </location>
</feature>
<dbReference type="EMBL" id="JANAVB010024399">
    <property type="protein sequence ID" value="KAJ6822420.1"/>
    <property type="molecule type" value="Genomic_DNA"/>
</dbReference>
<accession>A0AAX6G1A7</accession>
<dbReference type="AlphaFoldDB" id="A0AAX6G1A7"/>
<keyword evidence="3" id="KW-1185">Reference proteome</keyword>
<name>A0AAX6G1A7_IRIPA</name>
<gene>
    <name evidence="2" type="ORF">M6B38_389420</name>
</gene>
<proteinExistence type="predicted"/>
<dbReference type="Proteomes" id="UP001140949">
    <property type="component" value="Unassembled WGS sequence"/>
</dbReference>
<sequence>MADHPPCAPARCFSRSRRSALVRRRTLAFLSRPTGTPPHSGGARAELEHLRERRPCAARPGWPAPGSATRQFPLSFRSGDLGPGVDPMEHPRLAAPRYSDARTIVSPRIARPAPQSVDRCLPREPPPRLTPMSHSIRPASAPSASADSPCPEPFRHGCARASMTSRLAGSESSVALIWFPKA</sequence>
<organism evidence="2 3">
    <name type="scientific">Iris pallida</name>
    <name type="common">Sweet iris</name>
    <dbReference type="NCBI Taxonomy" id="29817"/>
    <lineage>
        <taxon>Eukaryota</taxon>
        <taxon>Viridiplantae</taxon>
        <taxon>Streptophyta</taxon>
        <taxon>Embryophyta</taxon>
        <taxon>Tracheophyta</taxon>
        <taxon>Spermatophyta</taxon>
        <taxon>Magnoliopsida</taxon>
        <taxon>Liliopsida</taxon>
        <taxon>Asparagales</taxon>
        <taxon>Iridaceae</taxon>
        <taxon>Iridoideae</taxon>
        <taxon>Irideae</taxon>
        <taxon>Iris</taxon>
    </lineage>
</organism>
<comment type="caution">
    <text evidence="2">The sequence shown here is derived from an EMBL/GenBank/DDBJ whole genome shotgun (WGS) entry which is preliminary data.</text>
</comment>
<evidence type="ECO:0000256" key="1">
    <source>
        <dbReference type="SAM" id="MobiDB-lite"/>
    </source>
</evidence>
<feature type="region of interest" description="Disordered" evidence="1">
    <location>
        <begin position="107"/>
        <end position="151"/>
    </location>
</feature>
<evidence type="ECO:0000313" key="2">
    <source>
        <dbReference type="EMBL" id="KAJ6822420.1"/>
    </source>
</evidence>
<reference evidence="2" key="1">
    <citation type="journal article" date="2023" name="GigaByte">
        <title>Genome assembly of the bearded iris, Iris pallida Lam.</title>
        <authorList>
            <person name="Bruccoleri R.E."/>
            <person name="Oakeley E.J."/>
            <person name="Faust A.M.E."/>
            <person name="Altorfer M."/>
            <person name="Dessus-Babus S."/>
            <person name="Burckhardt D."/>
            <person name="Oertli M."/>
            <person name="Naumann U."/>
            <person name="Petersen F."/>
            <person name="Wong J."/>
        </authorList>
    </citation>
    <scope>NUCLEOTIDE SEQUENCE</scope>
    <source>
        <strain evidence="2">GSM-AAB239-AS_SAM_17_03QT</strain>
    </source>
</reference>